<accession>A0ABQ6T1K4</accession>
<name>A0ABQ6T1K4_9GAMM</name>
<dbReference type="PROSITE" id="PS50925">
    <property type="entry name" value="BLUF"/>
    <property type="match status" value="1"/>
</dbReference>
<sequence length="143" mass="16055">MSALPLRALAYQSTASCPLAADSIDDLLITAMARNQALSVTGVLLFDGHRFFQYLEGPHVAIDQVFGRIERDTRHERVGVLFDEAVNERYFRNWSMVCRSVDVSALHAIAAGKWKRQFPAVRDDRRAVPGLGALVDFWERAHA</sequence>
<dbReference type="Proteomes" id="UP000326367">
    <property type="component" value="Unassembled WGS sequence"/>
</dbReference>
<evidence type="ECO:0000259" key="1">
    <source>
        <dbReference type="PROSITE" id="PS50925"/>
    </source>
</evidence>
<gene>
    <name evidence="2" type="ORF">FJU31_08475</name>
</gene>
<evidence type="ECO:0000313" key="3">
    <source>
        <dbReference type="Proteomes" id="UP000326367"/>
    </source>
</evidence>
<dbReference type="Pfam" id="PF04940">
    <property type="entry name" value="BLUF"/>
    <property type="match status" value="1"/>
</dbReference>
<dbReference type="InterPro" id="IPR036046">
    <property type="entry name" value="Acylphosphatase-like_dom_sf"/>
</dbReference>
<feature type="domain" description="BLUF" evidence="1">
    <location>
        <begin position="6"/>
        <end position="97"/>
    </location>
</feature>
<keyword evidence="3" id="KW-1185">Reference proteome</keyword>
<comment type="caution">
    <text evidence="2">The sequence shown here is derived from an EMBL/GenBank/DDBJ whole genome shotgun (WGS) entry which is preliminary data.</text>
</comment>
<dbReference type="InterPro" id="IPR007024">
    <property type="entry name" value="BLUF_domain"/>
</dbReference>
<dbReference type="EMBL" id="VYKI01000008">
    <property type="protein sequence ID" value="KAA8999544.1"/>
    <property type="molecule type" value="Genomic_DNA"/>
</dbReference>
<dbReference type="Gene3D" id="3.30.70.100">
    <property type="match status" value="1"/>
</dbReference>
<dbReference type="SMART" id="SM01034">
    <property type="entry name" value="BLUF"/>
    <property type="match status" value="1"/>
</dbReference>
<dbReference type="SUPFAM" id="SSF54975">
    <property type="entry name" value="Acylphosphatase/BLUF domain-like"/>
    <property type="match status" value="1"/>
</dbReference>
<proteinExistence type="predicted"/>
<dbReference type="RefSeq" id="WP_150454349.1">
    <property type="nucleotide sequence ID" value="NZ_VYKI01000008.1"/>
</dbReference>
<reference evidence="2 3" key="1">
    <citation type="journal article" date="2020" name="Antonie Van Leeuwenhoek">
        <title>Stenotrophomonas cyclobalanopsidis sp. nov., isolated from the leaf spot disease of Cyclobalanopsis patelliformis.</title>
        <authorList>
            <person name="Bian D.R."/>
            <person name="Xue H."/>
            <person name="Piao C.G."/>
            <person name="Li Y."/>
        </authorList>
    </citation>
    <scope>NUCLEOTIDE SEQUENCE [LARGE SCALE GENOMIC DNA]</scope>
    <source>
        <strain evidence="2 3">TPQG1-4</strain>
    </source>
</reference>
<protein>
    <submittedName>
        <fullName evidence="2">BLUF domain-containing protein</fullName>
    </submittedName>
</protein>
<organism evidence="2 3">
    <name type="scientific">Stenotrophomonas cyclobalanopsidis</name>
    <dbReference type="NCBI Taxonomy" id="2771362"/>
    <lineage>
        <taxon>Bacteria</taxon>
        <taxon>Pseudomonadati</taxon>
        <taxon>Pseudomonadota</taxon>
        <taxon>Gammaproteobacteria</taxon>
        <taxon>Lysobacterales</taxon>
        <taxon>Lysobacteraceae</taxon>
        <taxon>Stenotrophomonas</taxon>
    </lineage>
</organism>
<evidence type="ECO:0000313" key="2">
    <source>
        <dbReference type="EMBL" id="KAA8999544.1"/>
    </source>
</evidence>